<evidence type="ECO:0000256" key="8">
    <source>
        <dbReference type="ARBA" id="ARBA00023315"/>
    </source>
</evidence>
<dbReference type="HAMAP" id="MF_01148">
    <property type="entry name" value="Lnt"/>
    <property type="match status" value="1"/>
</dbReference>
<dbReference type="GO" id="GO:0042158">
    <property type="term" value="P:lipoprotein biosynthetic process"/>
    <property type="evidence" value="ECO:0007669"/>
    <property type="project" value="UniProtKB-UniRule"/>
</dbReference>
<keyword evidence="7 9" id="KW-0472">Membrane</keyword>
<feature type="transmembrane region" description="Helical" evidence="9">
    <location>
        <begin position="155"/>
        <end position="177"/>
    </location>
</feature>
<evidence type="ECO:0000313" key="11">
    <source>
        <dbReference type="EMBL" id="MCY1719282.1"/>
    </source>
</evidence>
<dbReference type="SUPFAM" id="SSF56317">
    <property type="entry name" value="Carbon-nitrogen hydrolase"/>
    <property type="match status" value="1"/>
</dbReference>
<dbReference type="PANTHER" id="PTHR38686:SF1">
    <property type="entry name" value="APOLIPOPROTEIN N-ACYLTRANSFERASE"/>
    <property type="match status" value="1"/>
</dbReference>
<dbReference type="GO" id="GO:0016410">
    <property type="term" value="F:N-acyltransferase activity"/>
    <property type="evidence" value="ECO:0007669"/>
    <property type="project" value="UniProtKB-UniRule"/>
</dbReference>
<evidence type="ECO:0000256" key="3">
    <source>
        <dbReference type="ARBA" id="ARBA00022475"/>
    </source>
</evidence>
<comment type="pathway">
    <text evidence="9">Protein modification; lipoprotein biosynthesis (N-acyl transfer).</text>
</comment>
<accession>A0A9X3F3R9</accession>
<reference evidence="11" key="1">
    <citation type="submission" date="2022-11" db="EMBL/GenBank/DDBJ databases">
        <title>Marilongibacter aestuarii gen. nov., sp. nov., isolated from tidal flat sediment.</title>
        <authorList>
            <person name="Jiayan W."/>
        </authorList>
    </citation>
    <scope>NUCLEOTIDE SEQUENCE</scope>
    <source>
        <strain evidence="11">Z1-6</strain>
    </source>
</reference>
<dbReference type="Proteomes" id="UP001145087">
    <property type="component" value="Unassembled WGS sequence"/>
</dbReference>
<evidence type="ECO:0000256" key="7">
    <source>
        <dbReference type="ARBA" id="ARBA00023136"/>
    </source>
</evidence>
<keyword evidence="8 9" id="KW-0012">Acyltransferase</keyword>
<comment type="function">
    <text evidence="9">Catalyzes the phospholipid dependent N-acylation of the N-terminal cysteine of apolipoprotein, the last step in lipoprotein maturation.</text>
</comment>
<keyword evidence="3 9" id="KW-1003">Cell membrane</keyword>
<keyword evidence="4 9" id="KW-0808">Transferase</keyword>
<evidence type="ECO:0000256" key="5">
    <source>
        <dbReference type="ARBA" id="ARBA00022692"/>
    </source>
</evidence>
<evidence type="ECO:0000313" key="12">
    <source>
        <dbReference type="Proteomes" id="UP001145087"/>
    </source>
</evidence>
<dbReference type="GO" id="GO:0005886">
    <property type="term" value="C:plasma membrane"/>
    <property type="evidence" value="ECO:0007669"/>
    <property type="project" value="UniProtKB-SubCell"/>
</dbReference>
<gene>
    <name evidence="9 11" type="primary">lnt</name>
    <name evidence="11" type="ORF">OU798_02960</name>
</gene>
<dbReference type="Pfam" id="PF20154">
    <property type="entry name" value="LNT_N"/>
    <property type="match status" value="1"/>
</dbReference>
<evidence type="ECO:0000259" key="10">
    <source>
        <dbReference type="PROSITE" id="PS50263"/>
    </source>
</evidence>
<comment type="caution">
    <text evidence="11">The sequence shown here is derived from an EMBL/GenBank/DDBJ whole genome shotgun (WGS) entry which is preliminary data.</text>
</comment>
<dbReference type="PROSITE" id="PS50263">
    <property type="entry name" value="CN_HYDROLASE"/>
    <property type="match status" value="1"/>
</dbReference>
<dbReference type="InterPro" id="IPR045378">
    <property type="entry name" value="LNT_N"/>
</dbReference>
<dbReference type="PANTHER" id="PTHR38686">
    <property type="entry name" value="APOLIPOPROTEIN N-ACYLTRANSFERASE"/>
    <property type="match status" value="1"/>
</dbReference>
<comment type="catalytic activity">
    <reaction evidence="9">
        <text>N-terminal S-1,2-diacyl-sn-glyceryl-L-cysteinyl-[lipoprotein] + a glycerophospholipid = N-acyl-S-1,2-diacyl-sn-glyceryl-L-cysteinyl-[lipoprotein] + a 2-acyl-sn-glycero-3-phospholipid + H(+)</text>
        <dbReference type="Rhea" id="RHEA:48228"/>
        <dbReference type="Rhea" id="RHEA-COMP:14681"/>
        <dbReference type="Rhea" id="RHEA-COMP:14684"/>
        <dbReference type="ChEBI" id="CHEBI:15378"/>
        <dbReference type="ChEBI" id="CHEBI:136912"/>
        <dbReference type="ChEBI" id="CHEBI:140656"/>
        <dbReference type="ChEBI" id="CHEBI:140657"/>
        <dbReference type="ChEBI" id="CHEBI:140660"/>
        <dbReference type="EC" id="2.3.1.269"/>
    </reaction>
</comment>
<evidence type="ECO:0000256" key="9">
    <source>
        <dbReference type="HAMAP-Rule" id="MF_01148"/>
    </source>
</evidence>
<feature type="domain" description="CN hydrolase" evidence="10">
    <location>
        <begin position="220"/>
        <end position="494"/>
    </location>
</feature>
<evidence type="ECO:0000256" key="2">
    <source>
        <dbReference type="ARBA" id="ARBA00010065"/>
    </source>
</evidence>
<dbReference type="EC" id="2.3.1.269" evidence="9"/>
<sequence length="529" mass="60751">MKQIHRLLLSLLSGILLSFPWLGLPGWVLFVAFVPLLILDNYFLKYKTTFPVASFWGYTFLTFLVWNIASSWWMAKVSVSGVGTAMVLNAFVMSLVWWAAHSIRRNHSSRLGYIALVVFWISLEYFQFNWDIEWPCLQLGSGLAWHVEIIQWYEYTGTFGGTFWILALNILAFRLALTIRQKQYNRVYRINLVIFLILLVVPLFFSMVMYSSYKEAANPKTIAIVQPNVDPYGEQFDMDAETDKLENFLRLAGEVTTDETDIIVGPETVFENQWYWNEDSFKTNGFLQRINVFQNKFKKAETVFGVSSFKVYPNKEKATITARNKDGVIYDRFNTALYLNREGQTQVYHKTKLVSGVEKTPFLRHLPFAKDFVIDLGGAYGTLGQQKEASNFTLEGGTRVAPVICFESVFGAYVTEYVKKGAELIVIITNDGWWKNSRGYKQHLLFSQLRAIETRRSIARAANTGTSCFINQRGDVIQPTAWWKEAAIKGTVNANNELTFYVKHGDYLGRGAVFISVLLVLFFLVKRFK</sequence>
<evidence type="ECO:0000256" key="1">
    <source>
        <dbReference type="ARBA" id="ARBA00004651"/>
    </source>
</evidence>
<name>A0A9X3F3R9_9BACT</name>
<comment type="similarity">
    <text evidence="2 9">Belongs to the CN hydrolase family. Apolipoprotein N-acyltransferase subfamily.</text>
</comment>
<evidence type="ECO:0000256" key="6">
    <source>
        <dbReference type="ARBA" id="ARBA00022989"/>
    </source>
</evidence>
<proteinExistence type="inferred from homology"/>
<keyword evidence="6 9" id="KW-1133">Transmembrane helix</keyword>
<dbReference type="InterPro" id="IPR004563">
    <property type="entry name" value="Apolipo_AcylTrfase"/>
</dbReference>
<feature type="transmembrane region" description="Helical" evidence="9">
    <location>
        <begin position="189"/>
        <end position="210"/>
    </location>
</feature>
<dbReference type="CDD" id="cd07571">
    <property type="entry name" value="ALP_N-acyl_transferase"/>
    <property type="match status" value="1"/>
</dbReference>
<dbReference type="NCBIfam" id="TIGR00546">
    <property type="entry name" value="lnt"/>
    <property type="match status" value="1"/>
</dbReference>
<organism evidence="11 12">
    <name type="scientific">Draconibacterium aestuarii</name>
    <dbReference type="NCBI Taxonomy" id="2998507"/>
    <lineage>
        <taxon>Bacteria</taxon>
        <taxon>Pseudomonadati</taxon>
        <taxon>Bacteroidota</taxon>
        <taxon>Bacteroidia</taxon>
        <taxon>Marinilabiliales</taxon>
        <taxon>Prolixibacteraceae</taxon>
        <taxon>Draconibacterium</taxon>
    </lineage>
</organism>
<dbReference type="RefSeq" id="WP_343331617.1">
    <property type="nucleotide sequence ID" value="NZ_JAPOHD010000005.1"/>
</dbReference>
<feature type="transmembrane region" description="Helical" evidence="9">
    <location>
        <begin position="81"/>
        <end position="99"/>
    </location>
</feature>
<dbReference type="Pfam" id="PF00795">
    <property type="entry name" value="CN_hydrolase"/>
    <property type="match status" value="1"/>
</dbReference>
<comment type="subcellular location">
    <subcellularLocation>
        <location evidence="1 9">Cell membrane</location>
        <topology evidence="1 9">Multi-pass membrane protein</topology>
    </subcellularLocation>
</comment>
<keyword evidence="5 9" id="KW-0812">Transmembrane</keyword>
<keyword evidence="12" id="KW-1185">Reference proteome</keyword>
<feature type="transmembrane region" description="Helical" evidence="9">
    <location>
        <begin position="55"/>
        <end position="75"/>
    </location>
</feature>
<dbReference type="EMBL" id="JAPOHD010000005">
    <property type="protein sequence ID" value="MCY1719282.1"/>
    <property type="molecule type" value="Genomic_DNA"/>
</dbReference>
<dbReference type="Gene3D" id="3.60.110.10">
    <property type="entry name" value="Carbon-nitrogen hydrolase"/>
    <property type="match status" value="1"/>
</dbReference>
<feature type="transmembrane region" description="Helical" evidence="9">
    <location>
        <begin position="507"/>
        <end position="525"/>
    </location>
</feature>
<dbReference type="InterPro" id="IPR003010">
    <property type="entry name" value="C-N_Hydrolase"/>
</dbReference>
<feature type="transmembrane region" description="Helical" evidence="9">
    <location>
        <begin position="111"/>
        <end position="128"/>
    </location>
</feature>
<evidence type="ECO:0000256" key="4">
    <source>
        <dbReference type="ARBA" id="ARBA00022679"/>
    </source>
</evidence>
<dbReference type="InterPro" id="IPR036526">
    <property type="entry name" value="C-N_Hydrolase_sf"/>
</dbReference>
<feature type="transmembrane region" description="Helical" evidence="9">
    <location>
        <begin position="20"/>
        <end position="43"/>
    </location>
</feature>
<protein>
    <recommendedName>
        <fullName evidence="9">Apolipoprotein N-acyltransferase</fullName>
        <shortName evidence="9">ALP N-acyltransferase</shortName>
        <ecNumber evidence="9">2.3.1.269</ecNumber>
    </recommendedName>
</protein>
<dbReference type="AlphaFoldDB" id="A0A9X3F3R9"/>